<dbReference type="RefSeq" id="WP_310224524.1">
    <property type="nucleotide sequence ID" value="NZ_JAVDSB010000001.1"/>
</dbReference>
<accession>A0ABU1NRL9</accession>
<sequence>MWRMLVLFGLLIVCTCYAPRDVEAKEPFEEMHLKMGYTTVDDAVAACEKYFSRDIKLPIEVPPVVFTHQLGRCSTTFGSPANDELEIEYLNERDTVYHYMIRIRPSEYRGNLFQNKNDLLGTYELRDGTKAQYGKVSSGRFYMLTFEKNNYQYALIVGYRVKAKITEQVLVDIANSVRGTYPDPKENPLR</sequence>
<gene>
    <name evidence="2" type="ORF">J2736_001309</name>
</gene>
<name>A0ABU1NRL9_9BACL</name>
<evidence type="ECO:0000313" key="3">
    <source>
        <dbReference type="Proteomes" id="UP001267290"/>
    </source>
</evidence>
<keyword evidence="1" id="KW-0732">Signal</keyword>
<feature type="signal peptide" evidence="1">
    <location>
        <begin position="1"/>
        <end position="18"/>
    </location>
</feature>
<dbReference type="EMBL" id="JAVDSB010000001">
    <property type="protein sequence ID" value="MDR6550126.1"/>
    <property type="molecule type" value="Genomic_DNA"/>
</dbReference>
<comment type="caution">
    <text evidence="2">The sequence shown here is derived from an EMBL/GenBank/DDBJ whole genome shotgun (WGS) entry which is preliminary data.</text>
</comment>
<keyword evidence="3" id="KW-1185">Reference proteome</keyword>
<evidence type="ECO:0000313" key="2">
    <source>
        <dbReference type="EMBL" id="MDR6550126.1"/>
    </source>
</evidence>
<reference evidence="2 3" key="1">
    <citation type="submission" date="2023-07" db="EMBL/GenBank/DDBJ databases">
        <title>Sorghum-associated microbial communities from plants grown in Nebraska, USA.</title>
        <authorList>
            <person name="Schachtman D."/>
        </authorList>
    </citation>
    <scope>NUCLEOTIDE SEQUENCE [LARGE SCALE GENOMIC DNA]</scope>
    <source>
        <strain evidence="2 3">CC258</strain>
    </source>
</reference>
<proteinExistence type="predicted"/>
<protein>
    <recommendedName>
        <fullName evidence="4">Lipoprotein</fullName>
    </recommendedName>
</protein>
<organism evidence="2 3">
    <name type="scientific">Paenibacillus qinlingensis</name>
    <dbReference type="NCBI Taxonomy" id="1837343"/>
    <lineage>
        <taxon>Bacteria</taxon>
        <taxon>Bacillati</taxon>
        <taxon>Bacillota</taxon>
        <taxon>Bacilli</taxon>
        <taxon>Bacillales</taxon>
        <taxon>Paenibacillaceae</taxon>
        <taxon>Paenibacillus</taxon>
    </lineage>
</organism>
<evidence type="ECO:0008006" key="4">
    <source>
        <dbReference type="Google" id="ProtNLM"/>
    </source>
</evidence>
<dbReference type="Proteomes" id="UP001267290">
    <property type="component" value="Unassembled WGS sequence"/>
</dbReference>
<feature type="chain" id="PRO_5046274119" description="Lipoprotein" evidence="1">
    <location>
        <begin position="19"/>
        <end position="190"/>
    </location>
</feature>
<evidence type="ECO:0000256" key="1">
    <source>
        <dbReference type="SAM" id="SignalP"/>
    </source>
</evidence>